<evidence type="ECO:0000256" key="1">
    <source>
        <dbReference type="SAM" id="MobiDB-lite"/>
    </source>
</evidence>
<comment type="caution">
    <text evidence="2">The sequence shown here is derived from an EMBL/GenBank/DDBJ whole genome shotgun (WGS) entry which is preliminary data.</text>
</comment>
<feature type="region of interest" description="Disordered" evidence="1">
    <location>
        <begin position="21"/>
        <end position="55"/>
    </location>
</feature>
<evidence type="ECO:0000313" key="2">
    <source>
        <dbReference type="EMBL" id="CAA7018896.1"/>
    </source>
</evidence>
<proteinExistence type="predicted"/>
<gene>
    <name evidence="2" type="ORF">MERR_LOCUS6131</name>
</gene>
<protein>
    <submittedName>
        <fullName evidence="2">Uncharacterized protein</fullName>
    </submittedName>
</protein>
<reference evidence="2" key="1">
    <citation type="submission" date="2020-01" db="EMBL/GenBank/DDBJ databases">
        <authorList>
            <person name="Mishra B."/>
        </authorList>
    </citation>
    <scope>NUCLEOTIDE SEQUENCE [LARGE SCALE GENOMIC DNA]</scope>
</reference>
<dbReference type="EMBL" id="CACVBM020000432">
    <property type="protein sequence ID" value="CAA7018896.1"/>
    <property type="molecule type" value="Genomic_DNA"/>
</dbReference>
<keyword evidence="3" id="KW-1185">Reference proteome</keyword>
<accession>A0A6D2HWF9</accession>
<evidence type="ECO:0000313" key="3">
    <source>
        <dbReference type="Proteomes" id="UP000467841"/>
    </source>
</evidence>
<dbReference type="Proteomes" id="UP000467841">
    <property type="component" value="Unassembled WGS sequence"/>
</dbReference>
<dbReference type="AlphaFoldDB" id="A0A6D2HWF9"/>
<feature type="compositionally biased region" description="Basic and acidic residues" evidence="1">
    <location>
        <begin position="34"/>
        <end position="45"/>
    </location>
</feature>
<organism evidence="2 3">
    <name type="scientific">Microthlaspi erraticum</name>
    <dbReference type="NCBI Taxonomy" id="1685480"/>
    <lineage>
        <taxon>Eukaryota</taxon>
        <taxon>Viridiplantae</taxon>
        <taxon>Streptophyta</taxon>
        <taxon>Embryophyta</taxon>
        <taxon>Tracheophyta</taxon>
        <taxon>Spermatophyta</taxon>
        <taxon>Magnoliopsida</taxon>
        <taxon>eudicotyledons</taxon>
        <taxon>Gunneridae</taxon>
        <taxon>Pentapetalae</taxon>
        <taxon>rosids</taxon>
        <taxon>malvids</taxon>
        <taxon>Brassicales</taxon>
        <taxon>Brassicaceae</taxon>
        <taxon>Coluteocarpeae</taxon>
        <taxon>Microthlaspi</taxon>
    </lineage>
</organism>
<sequence length="86" mass="9683">MRRHIEEVNLCVTITDHVNGVPAKATFDPPAVTKARDTEDIHSSEASETEETNNDEWHQFAMSETPMTFPSFGNTEECLALQLPHQ</sequence>
<name>A0A6D2HWF9_9BRAS</name>